<protein>
    <submittedName>
        <fullName evidence="1">DUF3127 domain-containing protein</fullName>
    </submittedName>
</protein>
<evidence type="ECO:0000313" key="2">
    <source>
        <dbReference type="Proteomes" id="UP000482295"/>
    </source>
</evidence>
<comment type="caution">
    <text evidence="1">The sequence shown here is derived from an EMBL/GenBank/DDBJ whole genome shotgun (WGS) entry which is preliminary data.</text>
</comment>
<dbReference type="RefSeq" id="WP_155716395.1">
    <property type="nucleotide sequence ID" value="NZ_VVIQ01000010.1"/>
</dbReference>
<sequence>MQDLENIVFKVKALQPVVKGISQRDGQAWQRRDVVLEAEENVVYPDALVATLHGSMIEKFTLQEGDRLKVSLHYGVRQWQDRWFNDIRIIKFERV</sequence>
<dbReference type="InterPro" id="IPR021474">
    <property type="entry name" value="DUF3127"/>
</dbReference>
<dbReference type="EMBL" id="VVIQ01000010">
    <property type="protein sequence ID" value="MUL28510.1"/>
    <property type="molecule type" value="Genomic_DNA"/>
</dbReference>
<keyword evidence="2" id="KW-1185">Reference proteome</keyword>
<dbReference type="Proteomes" id="UP000482295">
    <property type="component" value="Unassembled WGS sequence"/>
</dbReference>
<gene>
    <name evidence="1" type="ORF">F0475_09400</name>
</gene>
<organism evidence="1 2">
    <name type="scientific">Prevotella vespertina</name>
    <dbReference type="NCBI Taxonomy" id="2608404"/>
    <lineage>
        <taxon>Bacteria</taxon>
        <taxon>Pseudomonadati</taxon>
        <taxon>Bacteroidota</taxon>
        <taxon>Bacteroidia</taxon>
        <taxon>Bacteroidales</taxon>
        <taxon>Prevotellaceae</taxon>
        <taxon>Prevotella</taxon>
    </lineage>
</organism>
<evidence type="ECO:0000313" key="1">
    <source>
        <dbReference type="EMBL" id="MUL28510.1"/>
    </source>
</evidence>
<dbReference type="Pfam" id="PF11325">
    <property type="entry name" value="DUF3127"/>
    <property type="match status" value="1"/>
</dbReference>
<accession>A0A7C9HES7</accession>
<proteinExistence type="predicted"/>
<name>A0A7C9HES7_9BACT</name>
<dbReference type="AlphaFoldDB" id="A0A7C9HES7"/>
<reference evidence="1 2" key="1">
    <citation type="submission" date="2019-09" db="EMBL/GenBank/DDBJ databases">
        <title>Prevotella A2879 sp. nov., isolated from an abscess of a patient.</title>
        <authorList>
            <person name="Buhl M."/>
            <person name="Oberhettinger P."/>
        </authorList>
    </citation>
    <scope>NUCLEOTIDE SEQUENCE [LARGE SCALE GENOMIC DNA]</scope>
    <source>
        <strain evidence="1 2">A2879</strain>
    </source>
</reference>